<dbReference type="RefSeq" id="WP_204699651.1">
    <property type="nucleotide sequence ID" value="NZ_JAFBEC010000018.1"/>
</dbReference>
<dbReference type="InterPro" id="IPR001466">
    <property type="entry name" value="Beta-lactam-related"/>
</dbReference>
<protein>
    <submittedName>
        <fullName evidence="2">CubicO group peptidase (Beta-lactamase class C family)</fullName>
    </submittedName>
</protein>
<dbReference type="PANTHER" id="PTHR46825">
    <property type="entry name" value="D-ALANYL-D-ALANINE-CARBOXYPEPTIDASE/ENDOPEPTIDASE AMPH"/>
    <property type="match status" value="1"/>
</dbReference>
<dbReference type="InterPro" id="IPR012338">
    <property type="entry name" value="Beta-lactam/transpept-like"/>
</dbReference>
<evidence type="ECO:0000313" key="2">
    <source>
        <dbReference type="EMBL" id="MBM7634900.1"/>
    </source>
</evidence>
<accession>A0ABS2PIN7</accession>
<reference evidence="2 3" key="1">
    <citation type="submission" date="2021-01" db="EMBL/GenBank/DDBJ databases">
        <title>Genomic Encyclopedia of Type Strains, Phase IV (KMG-IV): sequencing the most valuable type-strain genomes for metagenomic binning, comparative biology and taxonomic classification.</title>
        <authorList>
            <person name="Goeker M."/>
        </authorList>
    </citation>
    <scope>NUCLEOTIDE SEQUENCE [LARGE SCALE GENOMIC DNA]</scope>
    <source>
        <strain evidence="2 3">DSM 25540</strain>
    </source>
</reference>
<dbReference type="Proteomes" id="UP000741863">
    <property type="component" value="Unassembled WGS sequence"/>
</dbReference>
<dbReference type="Pfam" id="PF00144">
    <property type="entry name" value="Beta-lactamase"/>
    <property type="match status" value="1"/>
</dbReference>
<evidence type="ECO:0000313" key="3">
    <source>
        <dbReference type="Proteomes" id="UP000741863"/>
    </source>
</evidence>
<name>A0ABS2PIN7_9BACL</name>
<organism evidence="2 3">
    <name type="scientific">Geomicrobium sediminis</name>
    <dbReference type="NCBI Taxonomy" id="1347788"/>
    <lineage>
        <taxon>Bacteria</taxon>
        <taxon>Bacillati</taxon>
        <taxon>Bacillota</taxon>
        <taxon>Bacilli</taxon>
        <taxon>Bacillales</taxon>
        <taxon>Geomicrobium</taxon>
    </lineage>
</organism>
<feature type="domain" description="Beta-lactamase-related" evidence="1">
    <location>
        <begin position="7"/>
        <end position="322"/>
    </location>
</feature>
<comment type="caution">
    <text evidence="2">The sequence shown here is derived from an EMBL/GenBank/DDBJ whole genome shotgun (WGS) entry which is preliminary data.</text>
</comment>
<dbReference type="Gene3D" id="3.40.710.10">
    <property type="entry name" value="DD-peptidase/beta-lactamase superfamily"/>
    <property type="match status" value="1"/>
</dbReference>
<dbReference type="SUPFAM" id="SSF56601">
    <property type="entry name" value="beta-lactamase/transpeptidase-like"/>
    <property type="match status" value="1"/>
</dbReference>
<dbReference type="PANTHER" id="PTHR46825:SF12">
    <property type="entry name" value="PENICILLIN-BINDING PROTEIN 4"/>
    <property type="match status" value="1"/>
</dbReference>
<dbReference type="EMBL" id="JAFBEC010000018">
    <property type="protein sequence ID" value="MBM7634900.1"/>
    <property type="molecule type" value="Genomic_DNA"/>
</dbReference>
<gene>
    <name evidence="2" type="ORF">JOD17_004027</name>
</gene>
<proteinExistence type="predicted"/>
<dbReference type="InterPro" id="IPR050491">
    <property type="entry name" value="AmpC-like"/>
</dbReference>
<evidence type="ECO:0000259" key="1">
    <source>
        <dbReference type="Pfam" id="PF00144"/>
    </source>
</evidence>
<keyword evidence="3" id="KW-1185">Reference proteome</keyword>
<sequence>MKLSDEYILERMSHYKVQGLSIAAIAGDHQLSRQYGVVQADRDRKVTEQTLFNACSVSKYVTALTAILLVEKGLLQLDQPVNDKLIRWKIPSTNKKPVTLRHLLSHQSGIIDPKDSFQPYEARFGVPTIPDILNGKTSYCSTLITVGEPEREFHYSDAGYCVIQLLIEDVTRKTFEQVVSNYLFTPLQMHARYVTPTSLAYISDDLARGHSKQGQPICFTETLYPYPAASGLWSSSKTLVRLFQELLHAQKGKSKLGLSKELAFEMMTPQFGKAWSGLGVFIEESKAGKEIVSWGWGKGYQCMGFVHPDVDRAAVIMTNGELGVHQMEGLIGEVYQFLTYEH</sequence>